<name>A0A5S9QHR6_MYCVN</name>
<accession>A0A5S9QHR6</accession>
<evidence type="ECO:0000313" key="2">
    <source>
        <dbReference type="Proteomes" id="UP000430146"/>
    </source>
</evidence>
<proteinExistence type="predicted"/>
<dbReference type="AlphaFoldDB" id="A0A5S9QHR6"/>
<gene>
    <name evidence="1" type="ORF">AELLOGFF_04037</name>
</gene>
<dbReference type="Proteomes" id="UP000430146">
    <property type="component" value="Unassembled WGS sequence"/>
</dbReference>
<dbReference type="EMBL" id="CACSIP010000016">
    <property type="protein sequence ID" value="CAA0118253.1"/>
    <property type="molecule type" value="Genomic_DNA"/>
</dbReference>
<protein>
    <submittedName>
        <fullName evidence="1">Uncharacterized protein</fullName>
    </submittedName>
</protein>
<organism evidence="1 2">
    <name type="scientific">Mycolicibacterium vanbaalenii</name>
    <name type="common">Mycobacterium vanbaalenii</name>
    <dbReference type="NCBI Taxonomy" id="110539"/>
    <lineage>
        <taxon>Bacteria</taxon>
        <taxon>Bacillati</taxon>
        <taxon>Actinomycetota</taxon>
        <taxon>Actinomycetes</taxon>
        <taxon>Mycobacteriales</taxon>
        <taxon>Mycobacteriaceae</taxon>
        <taxon>Mycolicibacterium</taxon>
    </lineage>
</organism>
<reference evidence="1 2" key="1">
    <citation type="submission" date="2019-11" db="EMBL/GenBank/DDBJ databases">
        <authorList>
            <person name="Holert J."/>
        </authorList>
    </citation>
    <scope>NUCLEOTIDE SEQUENCE [LARGE SCALE GENOMIC DNA]</scope>
    <source>
        <strain evidence="1">BC8_1</strain>
    </source>
</reference>
<sequence>MDVEDGVGVHQGLPQRSPVVVVEGRVAHRRRVLGERQRVHSALGVAAHLSRTGLGVPDHRQRHRDESRRVGPAPLLDMPVVVGLHQRQAELGVLGGEQPAGEPREGRKAHRAEDAAGIHVLDPLIDLPTPRPDLVEPLGFQAVLLLGPTRHRIERHVRDHHIPELPRVGPIGVVHQPRGLVQVLLRQVVLEHVRWLDDVVVHADQDHVVLVHDDSFRPHGSRVGHWSHGLLFSYLGN</sequence>
<keyword evidence="2" id="KW-1185">Reference proteome</keyword>
<evidence type="ECO:0000313" key="1">
    <source>
        <dbReference type="EMBL" id="CAA0118253.1"/>
    </source>
</evidence>